<proteinExistence type="predicted"/>
<accession>A0A3D3R8P8</accession>
<gene>
    <name evidence="2" type="ORF">DIT97_15615</name>
</gene>
<comment type="caution">
    <text evidence="2">The sequence shown here is derived from an EMBL/GenBank/DDBJ whole genome shotgun (WGS) entry which is preliminary data.</text>
</comment>
<reference evidence="2 3" key="1">
    <citation type="journal article" date="2018" name="Nat. Biotechnol.">
        <title>A standardized bacterial taxonomy based on genome phylogeny substantially revises the tree of life.</title>
        <authorList>
            <person name="Parks D.H."/>
            <person name="Chuvochina M."/>
            <person name="Waite D.W."/>
            <person name="Rinke C."/>
            <person name="Skarshewski A."/>
            <person name="Chaumeil P.A."/>
            <person name="Hugenholtz P."/>
        </authorList>
    </citation>
    <scope>NUCLEOTIDE SEQUENCE [LARGE SCALE GENOMIC DNA]</scope>
    <source>
        <strain evidence="2">UBA9375</strain>
    </source>
</reference>
<organism evidence="2 3">
    <name type="scientific">Gimesia maris</name>
    <dbReference type="NCBI Taxonomy" id="122"/>
    <lineage>
        <taxon>Bacteria</taxon>
        <taxon>Pseudomonadati</taxon>
        <taxon>Planctomycetota</taxon>
        <taxon>Planctomycetia</taxon>
        <taxon>Planctomycetales</taxon>
        <taxon>Planctomycetaceae</taxon>
        <taxon>Gimesia</taxon>
    </lineage>
</organism>
<sequence length="146" mass="16754">MKTLFLLQLVSTFYMTGLIWFVQIVHYPLFALVGRARFTRYQQAHQLRTTFAVGPMMLTEAATTVAIVYWPPPGMGPAFTWTGVGLLFVVWFSTALLQVPRHQVLASRFSPRHIRSLVISNWLRTIAWTARSVLLLIYLAQLFPNK</sequence>
<keyword evidence="1" id="KW-1133">Transmembrane helix</keyword>
<feature type="transmembrane region" description="Helical" evidence="1">
    <location>
        <begin position="6"/>
        <end position="30"/>
    </location>
</feature>
<evidence type="ECO:0000313" key="3">
    <source>
        <dbReference type="Proteomes" id="UP000263642"/>
    </source>
</evidence>
<keyword evidence="1" id="KW-0472">Membrane</keyword>
<evidence type="ECO:0008006" key="4">
    <source>
        <dbReference type="Google" id="ProtNLM"/>
    </source>
</evidence>
<evidence type="ECO:0000313" key="2">
    <source>
        <dbReference type="EMBL" id="HCO24387.1"/>
    </source>
</evidence>
<protein>
    <recommendedName>
        <fullName evidence="4">DUF1772 domain-containing protein</fullName>
    </recommendedName>
</protein>
<name>A0A3D3R8P8_9PLAN</name>
<keyword evidence="1" id="KW-0812">Transmembrane</keyword>
<feature type="transmembrane region" description="Helical" evidence="1">
    <location>
        <begin position="51"/>
        <end position="72"/>
    </location>
</feature>
<dbReference type="AlphaFoldDB" id="A0A3D3R8P8"/>
<dbReference type="Proteomes" id="UP000263642">
    <property type="component" value="Unassembled WGS sequence"/>
</dbReference>
<dbReference type="EMBL" id="DQAY01000093">
    <property type="protein sequence ID" value="HCO24387.1"/>
    <property type="molecule type" value="Genomic_DNA"/>
</dbReference>
<feature type="transmembrane region" description="Helical" evidence="1">
    <location>
        <begin position="78"/>
        <end position="100"/>
    </location>
</feature>
<evidence type="ECO:0000256" key="1">
    <source>
        <dbReference type="SAM" id="Phobius"/>
    </source>
</evidence>
<feature type="transmembrane region" description="Helical" evidence="1">
    <location>
        <begin position="121"/>
        <end position="143"/>
    </location>
</feature>